<dbReference type="AlphaFoldDB" id="A0A6A5UNY1"/>
<dbReference type="Proteomes" id="UP000800036">
    <property type="component" value="Unassembled WGS sequence"/>
</dbReference>
<evidence type="ECO:0000313" key="2">
    <source>
        <dbReference type="Proteomes" id="UP000800036"/>
    </source>
</evidence>
<proteinExistence type="predicted"/>
<sequence>MDKQIDQIIQHSITQTGGIEDIIKKTIVQAAFPNARIRLRYAVLTSCCVRGRELRTYVSLGSPVNCVRTALRRSKGTVYTALRTNCAL</sequence>
<evidence type="ECO:0000313" key="1">
    <source>
        <dbReference type="EMBL" id="KAF1964626.1"/>
    </source>
</evidence>
<accession>A0A6A5UNY1</accession>
<dbReference type="OrthoDB" id="3790123at2759"/>
<keyword evidence="2" id="KW-1185">Reference proteome</keyword>
<gene>
    <name evidence="1" type="ORF">BU23DRAFT_53718</name>
</gene>
<name>A0A6A5UNY1_9PLEO</name>
<organism evidence="1 2">
    <name type="scientific">Bimuria novae-zelandiae CBS 107.79</name>
    <dbReference type="NCBI Taxonomy" id="1447943"/>
    <lineage>
        <taxon>Eukaryota</taxon>
        <taxon>Fungi</taxon>
        <taxon>Dikarya</taxon>
        <taxon>Ascomycota</taxon>
        <taxon>Pezizomycotina</taxon>
        <taxon>Dothideomycetes</taxon>
        <taxon>Pleosporomycetidae</taxon>
        <taxon>Pleosporales</taxon>
        <taxon>Massarineae</taxon>
        <taxon>Didymosphaeriaceae</taxon>
        <taxon>Bimuria</taxon>
    </lineage>
</organism>
<dbReference type="EMBL" id="ML976780">
    <property type="protein sequence ID" value="KAF1964626.1"/>
    <property type="molecule type" value="Genomic_DNA"/>
</dbReference>
<protein>
    <submittedName>
        <fullName evidence="1">Uncharacterized protein</fullName>
    </submittedName>
</protein>
<reference evidence="1" key="1">
    <citation type="journal article" date="2020" name="Stud. Mycol.">
        <title>101 Dothideomycetes genomes: a test case for predicting lifestyles and emergence of pathogens.</title>
        <authorList>
            <person name="Haridas S."/>
            <person name="Albert R."/>
            <person name="Binder M."/>
            <person name="Bloem J."/>
            <person name="Labutti K."/>
            <person name="Salamov A."/>
            <person name="Andreopoulos B."/>
            <person name="Baker S."/>
            <person name="Barry K."/>
            <person name="Bills G."/>
            <person name="Bluhm B."/>
            <person name="Cannon C."/>
            <person name="Castanera R."/>
            <person name="Culley D."/>
            <person name="Daum C."/>
            <person name="Ezra D."/>
            <person name="Gonzalez J."/>
            <person name="Henrissat B."/>
            <person name="Kuo A."/>
            <person name="Liang C."/>
            <person name="Lipzen A."/>
            <person name="Lutzoni F."/>
            <person name="Magnuson J."/>
            <person name="Mondo S."/>
            <person name="Nolan M."/>
            <person name="Ohm R."/>
            <person name="Pangilinan J."/>
            <person name="Park H.-J."/>
            <person name="Ramirez L."/>
            <person name="Alfaro M."/>
            <person name="Sun H."/>
            <person name="Tritt A."/>
            <person name="Yoshinaga Y."/>
            <person name="Zwiers L.-H."/>
            <person name="Turgeon B."/>
            <person name="Goodwin S."/>
            <person name="Spatafora J."/>
            <person name="Crous P."/>
            <person name="Grigoriev I."/>
        </authorList>
    </citation>
    <scope>NUCLEOTIDE SEQUENCE</scope>
    <source>
        <strain evidence="1">CBS 107.79</strain>
    </source>
</reference>